<evidence type="ECO:0000256" key="6">
    <source>
        <dbReference type="ARBA" id="ARBA00022989"/>
    </source>
</evidence>
<keyword evidence="7 8" id="KW-0472">Membrane</keyword>
<dbReference type="GO" id="GO:0010041">
    <property type="term" value="P:response to iron(III) ion"/>
    <property type="evidence" value="ECO:0007669"/>
    <property type="project" value="TreeGrafter"/>
</dbReference>
<dbReference type="InterPro" id="IPR050297">
    <property type="entry name" value="LipidA_mod_glycosyltrf_83"/>
</dbReference>
<evidence type="ECO:0000313" key="11">
    <source>
        <dbReference type="Proteomes" id="UP000183209"/>
    </source>
</evidence>
<evidence type="ECO:0000256" key="2">
    <source>
        <dbReference type="ARBA" id="ARBA00022475"/>
    </source>
</evidence>
<keyword evidence="5 8" id="KW-0812">Transmembrane</keyword>
<feature type="transmembrane region" description="Helical" evidence="8">
    <location>
        <begin position="258"/>
        <end position="280"/>
    </location>
</feature>
<feature type="transmembrane region" description="Helical" evidence="8">
    <location>
        <begin position="380"/>
        <end position="400"/>
    </location>
</feature>
<proteinExistence type="predicted"/>
<sequence>MLNALKNNYPILILLVCASIFFSHLGTLYINIMEARNFITAREIINNNEWLLTTMNGLPRYEKPPLPTWLTAITGSIFGMKSLFGLRLPAALIVTFLIWMCYELGIKIHNNKRLSFITSLILASSFYIIFSGRNGQWDIFTHGFMIAAIYYLFLLFQQKNKVWIHTVLASLFFGASFLSKGPVSPYALWLPFIIAYGIAYKFTGIKNKIGPIMVFLLIGLGLGASWFIYVRLADPEAFLAITTEETANWSSYNVRPFYYYWSFFTQSGIWTIPSFIALLYPYLKNKVSNPKAYKLSFWWTISAVILLSMIPEKKSRYLLPVLIPMAMNTAFYIEYLINHFKELKNKKETYPVYFNFGLIALIGLAFPIGGYVLFNDKLEGSMWLYFITTSVLLFTIGLFILKGLKQKNISNVFLLTIGFIMTIMTFGFPISKVFNTNTSFKNVDTLAASSNYQNLNIYSFGELAPEMVWLYGREVPRLDVNGMINTPTKNNFGVLVTLKKEDLFKDHFSEFFDVKLIDTYDVNYTASPDQKKHKSRLVANYYILTAKTSGNSL</sequence>
<dbReference type="GO" id="GO:0005886">
    <property type="term" value="C:plasma membrane"/>
    <property type="evidence" value="ECO:0007669"/>
    <property type="project" value="UniProtKB-SubCell"/>
</dbReference>
<feature type="transmembrane region" description="Helical" evidence="8">
    <location>
        <begin position="292"/>
        <end position="311"/>
    </location>
</feature>
<dbReference type="RefSeq" id="WP_074976811.1">
    <property type="nucleotide sequence ID" value="NZ_FPAG01000002.1"/>
</dbReference>
<evidence type="ECO:0000256" key="7">
    <source>
        <dbReference type="ARBA" id="ARBA00023136"/>
    </source>
</evidence>
<dbReference type="AlphaFoldDB" id="A0A1I6QCY9"/>
<name>A0A1I6QCY9_9FLAO</name>
<keyword evidence="3" id="KW-0328">Glycosyltransferase</keyword>
<dbReference type="PANTHER" id="PTHR33908:SF3">
    <property type="entry name" value="UNDECAPRENYL PHOSPHATE-ALPHA-4-AMINO-4-DEOXY-L-ARABINOSE ARABINOSYL TRANSFERASE"/>
    <property type="match status" value="1"/>
</dbReference>
<feature type="transmembrane region" description="Helical" evidence="8">
    <location>
        <begin position="84"/>
        <end position="102"/>
    </location>
</feature>
<dbReference type="Proteomes" id="UP000183209">
    <property type="component" value="Unassembled WGS sequence"/>
</dbReference>
<feature type="transmembrane region" description="Helical" evidence="8">
    <location>
        <begin position="12"/>
        <end position="32"/>
    </location>
</feature>
<evidence type="ECO:0000256" key="3">
    <source>
        <dbReference type="ARBA" id="ARBA00022676"/>
    </source>
</evidence>
<feature type="transmembrane region" description="Helical" evidence="8">
    <location>
        <begin position="209"/>
        <end position="229"/>
    </location>
</feature>
<feature type="domain" description="Glycosyltransferase RgtA/B/C/D-like" evidence="9">
    <location>
        <begin position="63"/>
        <end position="200"/>
    </location>
</feature>
<evidence type="ECO:0000313" key="10">
    <source>
        <dbReference type="EMBL" id="SFS50351.1"/>
    </source>
</evidence>
<feature type="transmembrane region" description="Helical" evidence="8">
    <location>
        <begin position="350"/>
        <end position="374"/>
    </location>
</feature>
<feature type="transmembrane region" description="Helical" evidence="8">
    <location>
        <begin position="139"/>
        <end position="156"/>
    </location>
</feature>
<dbReference type="PANTHER" id="PTHR33908">
    <property type="entry name" value="MANNOSYLTRANSFERASE YKCB-RELATED"/>
    <property type="match status" value="1"/>
</dbReference>
<keyword evidence="6 8" id="KW-1133">Transmembrane helix</keyword>
<keyword evidence="4 10" id="KW-0808">Transferase</keyword>
<reference evidence="10 11" key="1">
    <citation type="submission" date="2016-10" db="EMBL/GenBank/DDBJ databases">
        <authorList>
            <person name="de Groot N.N."/>
        </authorList>
    </citation>
    <scope>NUCLEOTIDE SEQUENCE [LARGE SCALE GENOMIC DNA]</scope>
    <source>
        <strain evidence="10 11">CGMCC 1.6114</strain>
    </source>
</reference>
<evidence type="ECO:0000256" key="4">
    <source>
        <dbReference type="ARBA" id="ARBA00022679"/>
    </source>
</evidence>
<feature type="transmembrane region" description="Helical" evidence="8">
    <location>
        <begin position="114"/>
        <end position="133"/>
    </location>
</feature>
<organism evidence="10 11">
    <name type="scientific">Zhouia amylolytica</name>
    <dbReference type="NCBI Taxonomy" id="376730"/>
    <lineage>
        <taxon>Bacteria</taxon>
        <taxon>Pseudomonadati</taxon>
        <taxon>Bacteroidota</taxon>
        <taxon>Flavobacteriia</taxon>
        <taxon>Flavobacteriales</taxon>
        <taxon>Flavobacteriaceae</taxon>
        <taxon>Zhouia</taxon>
    </lineage>
</organism>
<evidence type="ECO:0000256" key="5">
    <source>
        <dbReference type="ARBA" id="ARBA00022692"/>
    </source>
</evidence>
<accession>A0A1I6QCY9</accession>
<gene>
    <name evidence="10" type="ORF">SAMN04487906_0594</name>
</gene>
<comment type="subcellular location">
    <subcellularLocation>
        <location evidence="1">Cell membrane</location>
        <topology evidence="1">Multi-pass membrane protein</topology>
    </subcellularLocation>
</comment>
<dbReference type="InterPro" id="IPR038731">
    <property type="entry name" value="RgtA/B/C-like"/>
</dbReference>
<evidence type="ECO:0000256" key="1">
    <source>
        <dbReference type="ARBA" id="ARBA00004651"/>
    </source>
</evidence>
<feature type="transmembrane region" description="Helical" evidence="8">
    <location>
        <begin position="186"/>
        <end position="202"/>
    </location>
</feature>
<dbReference type="GO" id="GO:0009103">
    <property type="term" value="P:lipopolysaccharide biosynthetic process"/>
    <property type="evidence" value="ECO:0007669"/>
    <property type="project" value="UniProtKB-ARBA"/>
</dbReference>
<dbReference type="EMBL" id="FPAG01000002">
    <property type="protein sequence ID" value="SFS50351.1"/>
    <property type="molecule type" value="Genomic_DNA"/>
</dbReference>
<feature type="transmembrane region" description="Helical" evidence="8">
    <location>
        <begin position="412"/>
        <end position="430"/>
    </location>
</feature>
<keyword evidence="2" id="KW-1003">Cell membrane</keyword>
<protein>
    <submittedName>
        <fullName evidence="10">4-amino-4-deoxy-L-arabinose transferase</fullName>
    </submittedName>
</protein>
<evidence type="ECO:0000259" key="9">
    <source>
        <dbReference type="Pfam" id="PF13231"/>
    </source>
</evidence>
<feature type="transmembrane region" description="Helical" evidence="8">
    <location>
        <begin position="317"/>
        <end position="338"/>
    </location>
</feature>
<dbReference type="GO" id="GO:0016763">
    <property type="term" value="F:pentosyltransferase activity"/>
    <property type="evidence" value="ECO:0007669"/>
    <property type="project" value="TreeGrafter"/>
</dbReference>
<evidence type="ECO:0000256" key="8">
    <source>
        <dbReference type="SAM" id="Phobius"/>
    </source>
</evidence>
<dbReference type="Pfam" id="PF13231">
    <property type="entry name" value="PMT_2"/>
    <property type="match status" value="1"/>
</dbReference>